<reference evidence="5 6" key="1">
    <citation type="submission" date="2016-07" db="EMBL/GenBank/DDBJ databases">
        <title>Pervasive Adenine N6-methylation of Active Genes in Fungi.</title>
        <authorList>
            <consortium name="DOE Joint Genome Institute"/>
            <person name="Mondo S.J."/>
            <person name="Dannebaum R.O."/>
            <person name="Kuo R.C."/>
            <person name="Labutti K."/>
            <person name="Haridas S."/>
            <person name="Kuo A."/>
            <person name="Salamov A."/>
            <person name="Ahrendt S.R."/>
            <person name="Lipzen A."/>
            <person name="Sullivan W."/>
            <person name="Andreopoulos W.B."/>
            <person name="Clum A."/>
            <person name="Lindquist E."/>
            <person name="Daum C."/>
            <person name="Ramamoorthy G.K."/>
            <person name="Gryganskyi A."/>
            <person name="Culley D."/>
            <person name="Magnuson J.K."/>
            <person name="James T.Y."/>
            <person name="O'Malley M.A."/>
            <person name="Stajich J.E."/>
            <person name="Spatafora J.W."/>
            <person name="Visel A."/>
            <person name="Grigoriev I.V."/>
        </authorList>
    </citation>
    <scope>NUCLEOTIDE SEQUENCE [LARGE SCALE GENOMIC DNA]</scope>
    <source>
        <strain evidence="5 6">ATCC 12442</strain>
    </source>
</reference>
<dbReference type="RefSeq" id="XP_040741544.1">
    <property type="nucleotide sequence ID" value="XM_040888299.1"/>
</dbReference>
<comment type="caution">
    <text evidence="5">The sequence shown here is derived from an EMBL/GenBank/DDBJ whole genome shotgun (WGS) entry which is preliminary data.</text>
</comment>
<dbReference type="PANTHER" id="PTHR45896">
    <property type="entry name" value="N-ALPHA-ACETYLTRANSFERASE 30"/>
    <property type="match status" value="1"/>
</dbReference>
<gene>
    <name evidence="5" type="ORF">DL89DRAFT_269424</name>
</gene>
<dbReference type="STRING" id="61395.A0A1Y1W2I4"/>
<sequence>MALNFNSDIHYTPYVDESDLDPAIKLIESGLSEPYSIYTYRYFVQQWPELCLLARNEHEKCVGVIICKLEPHPARRRHSSLLRGYIGMVAVDHAYRKRGIGSTLVLNAIDIMKRMGADEVILETETKNKGALSLYEAVGFIREKCLCRYYMDGSDAFRLKMWIGKPEPLVTL</sequence>
<comment type="similarity">
    <text evidence="3">Belongs to the acetyltransferase family. MAK3 subfamily.</text>
</comment>
<dbReference type="Pfam" id="PF00583">
    <property type="entry name" value="Acetyltransf_1"/>
    <property type="match status" value="1"/>
</dbReference>
<dbReference type="PANTHER" id="PTHR45896:SF1">
    <property type="entry name" value="N-ALPHA-ACETYLTRANSFERASE 30"/>
    <property type="match status" value="1"/>
</dbReference>
<organism evidence="5 6">
    <name type="scientific">Linderina pennispora</name>
    <dbReference type="NCBI Taxonomy" id="61395"/>
    <lineage>
        <taxon>Eukaryota</taxon>
        <taxon>Fungi</taxon>
        <taxon>Fungi incertae sedis</taxon>
        <taxon>Zoopagomycota</taxon>
        <taxon>Kickxellomycotina</taxon>
        <taxon>Kickxellomycetes</taxon>
        <taxon>Kickxellales</taxon>
        <taxon>Kickxellaceae</taxon>
        <taxon>Linderina</taxon>
    </lineage>
</organism>
<dbReference type="EMBL" id="MCFD01000012">
    <property type="protein sequence ID" value="ORX67657.1"/>
    <property type="molecule type" value="Genomic_DNA"/>
</dbReference>
<name>A0A1Y1W2I4_9FUNG</name>
<dbReference type="Gene3D" id="3.40.630.30">
    <property type="match status" value="1"/>
</dbReference>
<keyword evidence="2" id="KW-0012">Acyltransferase</keyword>
<keyword evidence="6" id="KW-1185">Reference proteome</keyword>
<dbReference type="OrthoDB" id="249099at2759"/>
<feature type="domain" description="N-acetyltransferase" evidence="4">
    <location>
        <begin position="9"/>
        <end position="164"/>
    </location>
</feature>
<evidence type="ECO:0000256" key="2">
    <source>
        <dbReference type="ARBA" id="ARBA00023315"/>
    </source>
</evidence>
<dbReference type="GO" id="GO:0004596">
    <property type="term" value="F:protein-N-terminal amino-acid acetyltransferase activity"/>
    <property type="evidence" value="ECO:0007669"/>
    <property type="project" value="InterPro"/>
</dbReference>
<proteinExistence type="inferred from homology"/>
<dbReference type="InterPro" id="IPR016181">
    <property type="entry name" value="Acyl_CoA_acyltransferase"/>
</dbReference>
<dbReference type="PROSITE" id="PS51186">
    <property type="entry name" value="GNAT"/>
    <property type="match status" value="1"/>
</dbReference>
<dbReference type="GeneID" id="63804947"/>
<evidence type="ECO:0000256" key="1">
    <source>
        <dbReference type="ARBA" id="ARBA00022679"/>
    </source>
</evidence>
<dbReference type="InterPro" id="IPR044542">
    <property type="entry name" value="NAA30-like"/>
</dbReference>
<protein>
    <submittedName>
        <fullName evidence="5">Putative n-acetyltransferase mak3</fullName>
    </submittedName>
</protein>
<evidence type="ECO:0000256" key="3">
    <source>
        <dbReference type="ARBA" id="ARBA00024025"/>
    </source>
</evidence>
<dbReference type="CDD" id="cd04301">
    <property type="entry name" value="NAT_SF"/>
    <property type="match status" value="1"/>
</dbReference>
<accession>A0A1Y1W2I4</accession>
<evidence type="ECO:0000313" key="5">
    <source>
        <dbReference type="EMBL" id="ORX67657.1"/>
    </source>
</evidence>
<dbReference type="AlphaFoldDB" id="A0A1Y1W2I4"/>
<evidence type="ECO:0000313" key="6">
    <source>
        <dbReference type="Proteomes" id="UP000193922"/>
    </source>
</evidence>
<dbReference type="GO" id="GO:0031417">
    <property type="term" value="C:NatC complex"/>
    <property type="evidence" value="ECO:0007669"/>
    <property type="project" value="TreeGrafter"/>
</dbReference>
<dbReference type="SUPFAM" id="SSF55729">
    <property type="entry name" value="Acyl-CoA N-acyltransferases (Nat)"/>
    <property type="match status" value="1"/>
</dbReference>
<dbReference type="Proteomes" id="UP000193922">
    <property type="component" value="Unassembled WGS sequence"/>
</dbReference>
<evidence type="ECO:0000259" key="4">
    <source>
        <dbReference type="PROSITE" id="PS51186"/>
    </source>
</evidence>
<keyword evidence="1 5" id="KW-0808">Transferase</keyword>
<dbReference type="InterPro" id="IPR000182">
    <property type="entry name" value="GNAT_dom"/>
</dbReference>